<sequence>MLDGDISVEVIATDKSGNTNSIDHQIKVDLDGPLLTIDTVAADDVINAVEALAGVAITGTATAGSSIVVKLAGEELLAVADEQGHWSVTVLPDVLNALDGEVNVEVIATDEAGNTESLDHLIHVDVGLPNLTIDTVAGDDLINATEALAGVTINGTATAGSSIVVKLAGEELVVVADETGHWSVNVLPGVLNALDGEVNVEVIATDEAGNTESLDHLITVDTGVPTVAIDAISGDGVISAAEVAAGIAITGIATAGSKVVLSIGGEDYNVTVGDDGKWSVNVPATVWDNVYGEVVVKAVASDEAGNTADASRSITVETPALTISTVAGDDIINAAEHGEGLEISGTSGGLEAGQILNIELNGKAYTVEIGANGGWVLSVPAADVQALQNGKYTIVTSVDGIGDLVSVDHDIVVDTTAPTITIDPVAENGIIDAAELTEAVTISGTTTGLAGGENIYVILNGWKYTGKVAADGSWSLDIPKAYAEELENGTHRLTANVSDASGNTARSFVDVSVQGHSGIVSVGEDFQGTWDEEDPSVIDMVAGDSYTLKSGLTMTGIQNGVIEEGTAVKEQYVFNISGTGYYWGEGTGDLVTHVDGGAIGEFSFGRQVNSVSFLYAAVDRDCYVEIYDADGHEIDRVRLDGNNTGEPEDNLPVQKFSYEAQEGVAIDHIRINATDEKWGMSVDDFRWTYHDDVAADQHNVTTEAGTSGGLEALAAVAMDDNAVSGSAGNDHLAGTADNDHFTIGNGGGDLLTYHLLNAADATGGNGADRVAGFTVGSGADADRIDLRELLADTSYSAEGKPDVEALAEFLKVTVKGNDTEIAIDRDGAGKAHEMTTLVTLSDVQTDLATLLANHQLVV</sequence>
<dbReference type="InterPro" id="IPR011049">
    <property type="entry name" value="Serralysin-like_metalloprot_C"/>
</dbReference>
<dbReference type="NCBIfam" id="NF033510">
    <property type="entry name" value="Ca_tandemer"/>
    <property type="match status" value="5"/>
</dbReference>
<evidence type="ECO:0000313" key="4">
    <source>
        <dbReference type="EMBL" id="SHM21043.1"/>
    </source>
</evidence>
<dbReference type="Gene3D" id="2.150.10.10">
    <property type="entry name" value="Serralysin-like metalloprotease, C-terminal"/>
    <property type="match status" value="1"/>
</dbReference>
<dbReference type="STRING" id="44933.SAMN05660971_02413"/>
<feature type="domain" description="Ig-like" evidence="2">
    <location>
        <begin position="383"/>
        <end position="508"/>
    </location>
</feature>
<proteinExistence type="predicted"/>
<dbReference type="Pfam" id="PF17936">
    <property type="entry name" value="Big_6"/>
    <property type="match status" value="1"/>
</dbReference>
<feature type="domain" description="Ig-like" evidence="1">
    <location>
        <begin position="192"/>
        <end position="220"/>
    </location>
</feature>
<dbReference type="NCBIfam" id="NF012196">
    <property type="entry name" value="Ig_like_ice"/>
    <property type="match status" value="2"/>
</dbReference>
<dbReference type="InterPro" id="IPR049826">
    <property type="entry name" value="Ig-like_ice"/>
</dbReference>
<feature type="domain" description="Bacterial Ig" evidence="3">
    <location>
        <begin position="53"/>
        <end position="115"/>
    </location>
</feature>
<dbReference type="Pfam" id="PF12245">
    <property type="entry name" value="Big_3_2"/>
    <property type="match status" value="1"/>
</dbReference>
<evidence type="ECO:0000259" key="1">
    <source>
        <dbReference type="Pfam" id="PF12245"/>
    </source>
</evidence>
<dbReference type="InterPro" id="IPR019960">
    <property type="entry name" value="T1SS_VCA0849"/>
</dbReference>
<dbReference type="AlphaFoldDB" id="A0A1M7GY54"/>
<protein>
    <submittedName>
        <fullName evidence="4">Type I secretion C-terminal target domain (VC_A0849 subclass)</fullName>
    </submittedName>
</protein>
<reference evidence="4 5" key="1">
    <citation type="submission" date="2016-11" db="EMBL/GenBank/DDBJ databases">
        <authorList>
            <person name="Jaros S."/>
            <person name="Januszkiewicz K."/>
            <person name="Wedrychowicz H."/>
        </authorList>
    </citation>
    <scope>NUCLEOTIDE SEQUENCE [LARGE SCALE GENOMIC DNA]</scope>
    <source>
        <strain evidence="4 5">DSM 4740</strain>
    </source>
</reference>
<gene>
    <name evidence="4" type="ORF">SAMN05660971_02413</name>
</gene>
<organism evidence="4 5">
    <name type="scientific">Halomonas cupida</name>
    <dbReference type="NCBI Taxonomy" id="44933"/>
    <lineage>
        <taxon>Bacteria</taxon>
        <taxon>Pseudomonadati</taxon>
        <taxon>Pseudomonadota</taxon>
        <taxon>Gammaproteobacteria</taxon>
        <taxon>Oceanospirillales</taxon>
        <taxon>Halomonadaceae</taxon>
        <taxon>Halomonas</taxon>
    </lineage>
</organism>
<name>A0A1M7GY54_9GAMM</name>
<dbReference type="Proteomes" id="UP000184123">
    <property type="component" value="Unassembled WGS sequence"/>
</dbReference>
<dbReference type="Gene3D" id="2.60.40.10">
    <property type="entry name" value="Immunoglobulins"/>
    <property type="match status" value="5"/>
</dbReference>
<dbReference type="InterPro" id="IPR022038">
    <property type="entry name" value="Ig-like_bact"/>
</dbReference>
<dbReference type="InterPro" id="IPR041498">
    <property type="entry name" value="Big_6"/>
</dbReference>
<dbReference type="Pfam" id="PF13750">
    <property type="entry name" value="Big_3_3"/>
    <property type="match status" value="1"/>
</dbReference>
<dbReference type="NCBIfam" id="TIGR03661">
    <property type="entry name" value="T1SS_VCA0849"/>
    <property type="match status" value="1"/>
</dbReference>
<evidence type="ECO:0000259" key="2">
    <source>
        <dbReference type="Pfam" id="PF13750"/>
    </source>
</evidence>
<dbReference type="EMBL" id="FRCA01000006">
    <property type="protein sequence ID" value="SHM21043.1"/>
    <property type="molecule type" value="Genomic_DNA"/>
</dbReference>
<evidence type="ECO:0000259" key="3">
    <source>
        <dbReference type="Pfam" id="PF17936"/>
    </source>
</evidence>
<accession>A0A1M7GY54</accession>
<dbReference type="InterPro" id="IPR013783">
    <property type="entry name" value="Ig-like_fold"/>
</dbReference>
<evidence type="ECO:0000313" key="5">
    <source>
        <dbReference type="Proteomes" id="UP000184123"/>
    </source>
</evidence>